<dbReference type="EMBL" id="CP135990">
    <property type="protein sequence ID" value="WPA91450.1"/>
    <property type="molecule type" value="Genomic_DNA"/>
</dbReference>
<keyword evidence="1" id="KW-0732">Signal</keyword>
<feature type="chain" id="PRO_5047235413" evidence="1">
    <location>
        <begin position="18"/>
        <end position="127"/>
    </location>
</feature>
<sequence length="127" mass="14379">MKKLLLLSILFSSSLYASEADVGKVCKAASAAMFGRDHKIMQLEKIESAVAYVHYIRPVDGTQWAIKCKLIGNQVMWASNNPDSIGRWRDDPLDEKVFYNVKDDQLSITEMYSDGSNIKKTYPVKEL</sequence>
<evidence type="ECO:0000313" key="3">
    <source>
        <dbReference type="Proteomes" id="UP001302443"/>
    </source>
</evidence>
<gene>
    <name evidence="2" type="ORF">QS795_013315</name>
</gene>
<accession>A0ABZ0MZC9</accession>
<name>A0ABZ0MZC9_9GAMM</name>
<protein>
    <submittedName>
        <fullName evidence="2">Uncharacterized protein</fullName>
    </submittedName>
</protein>
<keyword evidence="3" id="KW-1185">Reference proteome</keyword>
<dbReference type="RefSeq" id="WP_286271969.1">
    <property type="nucleotide sequence ID" value="NZ_CP135990.1"/>
</dbReference>
<proteinExistence type="predicted"/>
<organism evidence="2 3">
    <name type="scientific">Providencia zhijiangensis</name>
    <dbReference type="NCBI Taxonomy" id="3053982"/>
    <lineage>
        <taxon>Bacteria</taxon>
        <taxon>Pseudomonadati</taxon>
        <taxon>Pseudomonadota</taxon>
        <taxon>Gammaproteobacteria</taxon>
        <taxon>Enterobacterales</taxon>
        <taxon>Morganellaceae</taxon>
        <taxon>Providencia</taxon>
    </lineage>
</organism>
<dbReference type="Proteomes" id="UP001302443">
    <property type="component" value="Chromosome"/>
</dbReference>
<evidence type="ECO:0000256" key="1">
    <source>
        <dbReference type="SAM" id="SignalP"/>
    </source>
</evidence>
<evidence type="ECO:0000313" key="2">
    <source>
        <dbReference type="EMBL" id="WPA91450.1"/>
    </source>
</evidence>
<feature type="signal peptide" evidence="1">
    <location>
        <begin position="1"/>
        <end position="17"/>
    </location>
</feature>
<reference evidence="2 3" key="1">
    <citation type="submission" date="2023-09" db="EMBL/GenBank/DDBJ databases">
        <title>Genomic Revisitation and Reclassification of the Genus Providencia.</title>
        <authorList>
            <person name="Dong X."/>
        </authorList>
    </citation>
    <scope>NUCLEOTIDE SEQUENCE [LARGE SCALE GENOMIC DNA]</scope>
    <source>
        <strain evidence="2 3">D4759</strain>
    </source>
</reference>